<dbReference type="EMBL" id="JBHTBW010000046">
    <property type="protein sequence ID" value="MFC7442237.1"/>
    <property type="molecule type" value="Genomic_DNA"/>
</dbReference>
<dbReference type="InterPro" id="IPR029039">
    <property type="entry name" value="Flavoprotein-like_sf"/>
</dbReference>
<name>A0ABW2RMC7_9BACL</name>
<dbReference type="InterPro" id="IPR050104">
    <property type="entry name" value="FMN-dep_NADH:Q_OxRdtase_AzoR1"/>
</dbReference>
<evidence type="ECO:0000259" key="7">
    <source>
        <dbReference type="Pfam" id="PF02525"/>
    </source>
</evidence>
<comment type="function">
    <text evidence="6">Quinone reductase that provides resistance to thiol-specific stress caused by electrophilic quinones.</text>
</comment>
<dbReference type="EC" id="1.6.5.-" evidence="6"/>
<evidence type="ECO:0000256" key="5">
    <source>
        <dbReference type="ARBA" id="ARBA00048542"/>
    </source>
</evidence>
<keyword evidence="2 6" id="KW-0288">FMN</keyword>
<protein>
    <recommendedName>
        <fullName evidence="6">FMN dependent NADH:quinone oxidoreductase</fullName>
        <ecNumber evidence="6">1.6.5.-</ecNumber>
    </recommendedName>
    <alternativeName>
        <fullName evidence="6">Azo-dye reductase</fullName>
    </alternativeName>
    <alternativeName>
        <fullName evidence="6">FMN-dependent NADH-azo compound oxidoreductase</fullName>
    </alternativeName>
    <alternativeName>
        <fullName evidence="6">FMN-dependent NADH-azoreductase</fullName>
        <ecNumber evidence="6">1.7.1.17</ecNumber>
    </alternativeName>
</protein>
<proteinExistence type="inferred from homology"/>
<keyword evidence="4 6" id="KW-0520">NAD</keyword>
<dbReference type="InterPro" id="IPR023048">
    <property type="entry name" value="NADH:quinone_OxRdtase_FMN_depd"/>
</dbReference>
<evidence type="ECO:0000256" key="4">
    <source>
        <dbReference type="ARBA" id="ARBA00023027"/>
    </source>
</evidence>
<evidence type="ECO:0000256" key="1">
    <source>
        <dbReference type="ARBA" id="ARBA00022630"/>
    </source>
</evidence>
<organism evidence="8 9">
    <name type="scientific">Laceyella putida</name>
    <dbReference type="NCBI Taxonomy" id="110101"/>
    <lineage>
        <taxon>Bacteria</taxon>
        <taxon>Bacillati</taxon>
        <taxon>Bacillota</taxon>
        <taxon>Bacilli</taxon>
        <taxon>Bacillales</taxon>
        <taxon>Thermoactinomycetaceae</taxon>
        <taxon>Laceyella</taxon>
    </lineage>
</organism>
<dbReference type="GO" id="GO:0016491">
    <property type="term" value="F:oxidoreductase activity"/>
    <property type="evidence" value="ECO:0007669"/>
    <property type="project" value="UniProtKB-KW"/>
</dbReference>
<sequence length="219" mass="24633">MLLHIIIGGFDMAKVLFVKANDRPADQSVSVQMYETFLKKYKEANPQDSITELDLYNIELPYYGNIAITGLYKFSQGVETSAEELKAVEIVNRYLDQFLESDKIVFAFPLWNFTVPAPLITYISYLMQPGKTFKYTAEGPVGLAADKKVALLNARGGVYSTEQMAPMEMSLNYVKTAISLWGILNPEVVVIEGHNQFPERAKEIVEVGLKKTVELASRF</sequence>
<dbReference type="NCBIfam" id="NF010075">
    <property type="entry name" value="PRK13556.1"/>
    <property type="match status" value="1"/>
</dbReference>
<dbReference type="PANTHER" id="PTHR43741:SF4">
    <property type="entry name" value="FMN-DEPENDENT NADH:QUINONE OXIDOREDUCTASE"/>
    <property type="match status" value="1"/>
</dbReference>
<comment type="catalytic activity">
    <reaction evidence="5">
        <text>N,N-dimethyl-1,4-phenylenediamine + anthranilate + 2 NAD(+) = 2-(4-dimethylaminophenyl)diazenylbenzoate + 2 NADH + 2 H(+)</text>
        <dbReference type="Rhea" id="RHEA:55872"/>
        <dbReference type="ChEBI" id="CHEBI:15378"/>
        <dbReference type="ChEBI" id="CHEBI:15783"/>
        <dbReference type="ChEBI" id="CHEBI:16567"/>
        <dbReference type="ChEBI" id="CHEBI:57540"/>
        <dbReference type="ChEBI" id="CHEBI:57945"/>
        <dbReference type="ChEBI" id="CHEBI:71579"/>
        <dbReference type="EC" id="1.7.1.17"/>
    </reaction>
    <physiologicalReaction direction="right-to-left" evidence="5">
        <dbReference type="Rhea" id="RHEA:55874"/>
    </physiologicalReaction>
</comment>
<comment type="caution">
    <text evidence="6">Lacks conserved residue(s) required for the propagation of feature annotation.</text>
</comment>
<comment type="function">
    <text evidence="6">Also exhibits azoreductase activity. Catalyzes the reductive cleavage of the azo bond in aromatic azo compounds to the corresponding amines.</text>
</comment>
<dbReference type="PANTHER" id="PTHR43741">
    <property type="entry name" value="FMN-DEPENDENT NADH-AZOREDUCTASE 1"/>
    <property type="match status" value="1"/>
</dbReference>
<evidence type="ECO:0000313" key="9">
    <source>
        <dbReference type="Proteomes" id="UP001596500"/>
    </source>
</evidence>
<accession>A0ABW2RMC7</accession>
<reference evidence="9" key="1">
    <citation type="journal article" date="2019" name="Int. J. Syst. Evol. Microbiol.">
        <title>The Global Catalogue of Microorganisms (GCM) 10K type strain sequencing project: providing services to taxonomists for standard genome sequencing and annotation.</title>
        <authorList>
            <consortium name="The Broad Institute Genomics Platform"/>
            <consortium name="The Broad Institute Genome Sequencing Center for Infectious Disease"/>
            <person name="Wu L."/>
            <person name="Ma J."/>
        </authorList>
    </citation>
    <scope>NUCLEOTIDE SEQUENCE [LARGE SCALE GENOMIC DNA]</scope>
    <source>
        <strain evidence="9">CGMCC 1.12942</strain>
    </source>
</reference>
<evidence type="ECO:0000256" key="2">
    <source>
        <dbReference type="ARBA" id="ARBA00022643"/>
    </source>
</evidence>
<evidence type="ECO:0000256" key="3">
    <source>
        <dbReference type="ARBA" id="ARBA00023002"/>
    </source>
</evidence>
<dbReference type="Gene3D" id="3.40.50.360">
    <property type="match status" value="1"/>
</dbReference>
<dbReference type="InterPro" id="IPR003680">
    <property type="entry name" value="Flavodoxin_fold"/>
</dbReference>
<evidence type="ECO:0000256" key="6">
    <source>
        <dbReference type="HAMAP-Rule" id="MF_01216"/>
    </source>
</evidence>
<keyword evidence="3 6" id="KW-0560">Oxidoreductase</keyword>
<comment type="subunit">
    <text evidence="6">Homodimer.</text>
</comment>
<keyword evidence="1 6" id="KW-0285">Flavoprotein</keyword>
<comment type="similarity">
    <text evidence="6">Belongs to the azoreductase type 1 family.</text>
</comment>
<dbReference type="Pfam" id="PF02525">
    <property type="entry name" value="Flavodoxin_2"/>
    <property type="match status" value="1"/>
</dbReference>
<comment type="caution">
    <text evidence="8">The sequence shown here is derived from an EMBL/GenBank/DDBJ whole genome shotgun (WGS) entry which is preliminary data.</text>
</comment>
<comment type="cofactor">
    <cofactor evidence="6">
        <name>FMN</name>
        <dbReference type="ChEBI" id="CHEBI:58210"/>
    </cofactor>
    <text evidence="6">Binds 1 FMN per subunit.</text>
</comment>
<feature type="binding site" evidence="6">
    <location>
        <begin position="28"/>
        <end position="30"/>
    </location>
    <ligand>
        <name>FMN</name>
        <dbReference type="ChEBI" id="CHEBI:58210"/>
    </ligand>
</feature>
<dbReference type="Proteomes" id="UP001596500">
    <property type="component" value="Unassembled WGS sequence"/>
</dbReference>
<keyword evidence="9" id="KW-1185">Reference proteome</keyword>
<comment type="catalytic activity">
    <reaction evidence="6">
        <text>2 a quinone + NADH + H(+) = 2 a 1,4-benzosemiquinone + NAD(+)</text>
        <dbReference type="Rhea" id="RHEA:65952"/>
        <dbReference type="ChEBI" id="CHEBI:15378"/>
        <dbReference type="ChEBI" id="CHEBI:57540"/>
        <dbReference type="ChEBI" id="CHEBI:57945"/>
        <dbReference type="ChEBI" id="CHEBI:132124"/>
        <dbReference type="ChEBI" id="CHEBI:134225"/>
    </reaction>
</comment>
<dbReference type="EC" id="1.7.1.17" evidence="6"/>
<evidence type="ECO:0000313" key="8">
    <source>
        <dbReference type="EMBL" id="MFC7442237.1"/>
    </source>
</evidence>
<dbReference type="HAMAP" id="MF_01216">
    <property type="entry name" value="Azoreductase_type1"/>
    <property type="match status" value="1"/>
</dbReference>
<dbReference type="RefSeq" id="WP_379865990.1">
    <property type="nucleotide sequence ID" value="NZ_JBHTBW010000046.1"/>
</dbReference>
<feature type="domain" description="Flavodoxin-like fold" evidence="7">
    <location>
        <begin position="14"/>
        <end position="207"/>
    </location>
</feature>
<gene>
    <name evidence="6" type="primary">azoR</name>
    <name evidence="8" type="ORF">ACFQNG_14175</name>
</gene>
<dbReference type="SUPFAM" id="SSF52218">
    <property type="entry name" value="Flavoproteins"/>
    <property type="match status" value="1"/>
</dbReference>